<dbReference type="Proteomes" id="UP000501812">
    <property type="component" value="Chromosome"/>
</dbReference>
<dbReference type="CDD" id="cd06453">
    <property type="entry name" value="SufS_like"/>
    <property type="match status" value="1"/>
</dbReference>
<name>A0A858RDC5_9BACT</name>
<dbReference type="GO" id="GO:0030170">
    <property type="term" value="F:pyridoxal phosphate binding"/>
    <property type="evidence" value="ECO:0007669"/>
    <property type="project" value="InterPro"/>
</dbReference>
<proteinExistence type="inferred from homology"/>
<dbReference type="GO" id="GO:0006534">
    <property type="term" value="P:cysteine metabolic process"/>
    <property type="evidence" value="ECO:0007669"/>
    <property type="project" value="InterPro"/>
</dbReference>
<dbReference type="Pfam" id="PF00266">
    <property type="entry name" value="Aminotran_5"/>
    <property type="match status" value="1"/>
</dbReference>
<dbReference type="InterPro" id="IPR015424">
    <property type="entry name" value="PyrdxlP-dep_Trfase"/>
</dbReference>
<dbReference type="EMBL" id="CP051774">
    <property type="protein sequence ID" value="QJE94594.1"/>
    <property type="molecule type" value="Genomic_DNA"/>
</dbReference>
<evidence type="ECO:0000256" key="7">
    <source>
        <dbReference type="SAM" id="MobiDB-lite"/>
    </source>
</evidence>
<dbReference type="KEGG" id="luo:HHL09_01945"/>
<dbReference type="EC" id="2.8.1.7" evidence="3"/>
<dbReference type="Gene3D" id="3.90.1150.10">
    <property type="entry name" value="Aspartate Aminotransferase, domain 1"/>
    <property type="match status" value="1"/>
</dbReference>
<keyword evidence="4" id="KW-0808">Transferase</keyword>
<keyword evidence="5" id="KW-0663">Pyridoxal phosphate</keyword>
<evidence type="ECO:0000256" key="2">
    <source>
        <dbReference type="ARBA" id="ARBA00010447"/>
    </source>
</evidence>
<dbReference type="InterPro" id="IPR010970">
    <property type="entry name" value="Cys_dSase_SufS"/>
</dbReference>
<feature type="compositionally biased region" description="Basic and acidic residues" evidence="7">
    <location>
        <begin position="138"/>
        <end position="148"/>
    </location>
</feature>
<organism evidence="9 10">
    <name type="scientific">Luteolibacter luteus</name>
    <dbReference type="NCBI Taxonomy" id="2728835"/>
    <lineage>
        <taxon>Bacteria</taxon>
        <taxon>Pseudomonadati</taxon>
        <taxon>Verrucomicrobiota</taxon>
        <taxon>Verrucomicrobiia</taxon>
        <taxon>Verrucomicrobiales</taxon>
        <taxon>Verrucomicrobiaceae</taxon>
        <taxon>Luteolibacter</taxon>
    </lineage>
</organism>
<evidence type="ECO:0000256" key="3">
    <source>
        <dbReference type="ARBA" id="ARBA00012239"/>
    </source>
</evidence>
<dbReference type="NCBIfam" id="TIGR01979">
    <property type="entry name" value="sufS"/>
    <property type="match status" value="1"/>
</dbReference>
<evidence type="ECO:0000256" key="4">
    <source>
        <dbReference type="ARBA" id="ARBA00022679"/>
    </source>
</evidence>
<evidence type="ECO:0000256" key="5">
    <source>
        <dbReference type="ARBA" id="ARBA00022898"/>
    </source>
</evidence>
<protein>
    <recommendedName>
        <fullName evidence="3">cysteine desulfurase</fullName>
        <ecNumber evidence="3">2.8.1.7</ecNumber>
    </recommendedName>
</protein>
<feature type="compositionally biased region" description="Low complexity" evidence="7">
    <location>
        <begin position="116"/>
        <end position="133"/>
    </location>
</feature>
<dbReference type="InterPro" id="IPR015421">
    <property type="entry name" value="PyrdxlP-dep_Trfase_major"/>
</dbReference>
<feature type="domain" description="Aminotransferase class V" evidence="8">
    <location>
        <begin position="237"/>
        <end position="606"/>
    </location>
</feature>
<gene>
    <name evidence="9" type="ORF">HHL09_01945</name>
</gene>
<keyword evidence="10" id="KW-1185">Reference proteome</keyword>
<evidence type="ECO:0000256" key="6">
    <source>
        <dbReference type="ARBA" id="ARBA00050776"/>
    </source>
</evidence>
<sequence>MRWRAWMAFPSATTTSMSIPRLEPSLPSFDSGTEDFGTALISRLANEFFSGAAAGNAPSVSPVSLPHTVAGLPVEPGEVPVNPLEAPQGGQGGNRDIALSGGFPNASAISAPPVHPTVVAAEPEPAPKNEQPPTGTHRPGDTRSHEFGEPSFYAQDLGSRLEVPVKRDGAKPDWQLPGLTEESLAEFYFLKDAPHIPSFSTFGTQPSAFAALPDFNVDGVRKDFPALQQHVNGKTLVWLDNAATTHKPQSVIDATSRFYSRDNSNIHRAAHTLAARSTELFEGGREKVRQFLGAADAKEIVFVRGTTEAINLVAQSWGHQNIGQGDEILVSQLEHHANIVPWQILASQVGANLRVIPINDRGELLIEELPRLLNERTKIVSVTQVSNALGTVNPVQEIIAMAHSRGIPVLVDGAQSTPHLPINVQALDADFFVFSGHKVFGPTGIGALYGKSHLLEAMPPWQGGGHMIKDVSFERTVYNAPPEKFEAGTPDIAGVVGLGAAIDYMFELGIPALAAYEHSLLEYAEEALRSVHGVRQIGTASDKASVFGFVVPGIPNERIAKHLDQQGIAVRAGHHCAMPAVRHFGVEGTIRPSLAFYNNRADVDALIHALHQIVRR</sequence>
<comment type="catalytic activity">
    <reaction evidence="6">
        <text>(sulfur carrier)-H + L-cysteine = (sulfur carrier)-SH + L-alanine</text>
        <dbReference type="Rhea" id="RHEA:43892"/>
        <dbReference type="Rhea" id="RHEA-COMP:14737"/>
        <dbReference type="Rhea" id="RHEA-COMP:14739"/>
        <dbReference type="ChEBI" id="CHEBI:29917"/>
        <dbReference type="ChEBI" id="CHEBI:35235"/>
        <dbReference type="ChEBI" id="CHEBI:57972"/>
        <dbReference type="ChEBI" id="CHEBI:64428"/>
        <dbReference type="EC" id="2.8.1.7"/>
    </reaction>
</comment>
<evidence type="ECO:0000313" key="10">
    <source>
        <dbReference type="Proteomes" id="UP000501812"/>
    </source>
</evidence>
<reference evidence="9 10" key="1">
    <citation type="submission" date="2020-04" db="EMBL/GenBank/DDBJ databases">
        <title>Luteolibacter sp. G-1-1-1 isolated from soil.</title>
        <authorList>
            <person name="Dahal R.H."/>
        </authorList>
    </citation>
    <scope>NUCLEOTIDE SEQUENCE [LARGE SCALE GENOMIC DNA]</scope>
    <source>
        <strain evidence="9 10">G-1-1-1</strain>
    </source>
</reference>
<dbReference type="PANTHER" id="PTHR43586:SF8">
    <property type="entry name" value="CYSTEINE DESULFURASE 1, CHLOROPLASTIC"/>
    <property type="match status" value="1"/>
</dbReference>
<accession>A0A858RDC5</accession>
<dbReference type="SUPFAM" id="SSF53383">
    <property type="entry name" value="PLP-dependent transferases"/>
    <property type="match status" value="1"/>
</dbReference>
<evidence type="ECO:0000259" key="8">
    <source>
        <dbReference type="Pfam" id="PF00266"/>
    </source>
</evidence>
<dbReference type="InterPro" id="IPR015422">
    <property type="entry name" value="PyrdxlP-dep_Trfase_small"/>
</dbReference>
<dbReference type="Gene3D" id="3.40.640.10">
    <property type="entry name" value="Type I PLP-dependent aspartate aminotransferase-like (Major domain)"/>
    <property type="match status" value="1"/>
</dbReference>
<feature type="region of interest" description="Disordered" evidence="7">
    <location>
        <begin position="83"/>
        <end position="149"/>
    </location>
</feature>
<dbReference type="AlphaFoldDB" id="A0A858RDC5"/>
<comment type="similarity">
    <text evidence="2">Belongs to the class-V pyridoxal-phosphate-dependent aminotransferase family. Csd subfamily.</text>
</comment>
<evidence type="ECO:0000256" key="1">
    <source>
        <dbReference type="ARBA" id="ARBA00001933"/>
    </source>
</evidence>
<dbReference type="InterPro" id="IPR000192">
    <property type="entry name" value="Aminotrans_V_dom"/>
</dbReference>
<dbReference type="GO" id="GO:0031071">
    <property type="term" value="F:cysteine desulfurase activity"/>
    <property type="evidence" value="ECO:0007669"/>
    <property type="project" value="UniProtKB-EC"/>
</dbReference>
<evidence type="ECO:0000313" key="9">
    <source>
        <dbReference type="EMBL" id="QJE94594.1"/>
    </source>
</evidence>
<dbReference type="PANTHER" id="PTHR43586">
    <property type="entry name" value="CYSTEINE DESULFURASE"/>
    <property type="match status" value="1"/>
</dbReference>
<comment type="cofactor">
    <cofactor evidence="1">
        <name>pyridoxal 5'-phosphate</name>
        <dbReference type="ChEBI" id="CHEBI:597326"/>
    </cofactor>
</comment>